<proteinExistence type="predicted"/>
<dbReference type="EMBL" id="CP015641">
    <property type="protein sequence ID" value="ANF26041.1"/>
    <property type="molecule type" value="Genomic_DNA"/>
</dbReference>
<dbReference type="Proteomes" id="UP000077787">
    <property type="component" value="Chromosome"/>
</dbReference>
<gene>
    <name evidence="1" type="ORF">PS273GM_13245</name>
</gene>
<organism evidence="1 2">
    <name type="scientific">Stutzerimonas stutzeri</name>
    <name type="common">Pseudomonas stutzeri</name>
    <dbReference type="NCBI Taxonomy" id="316"/>
    <lineage>
        <taxon>Bacteria</taxon>
        <taxon>Pseudomonadati</taxon>
        <taxon>Pseudomonadota</taxon>
        <taxon>Gammaproteobacteria</taxon>
        <taxon>Pseudomonadales</taxon>
        <taxon>Pseudomonadaceae</taxon>
        <taxon>Stutzerimonas</taxon>
    </lineage>
</organism>
<sequence>MIQYPAELPYPDLSGYALEHAPNLTRTPMQSGRARQRRKYTSVPSFVTLSWGMPQKEFELFEAWFRWELKEGQEWFTGWAQTGGITTQTVMRFVGSDNAPAYTARMNGPDYWSISCRLEIREKQTFADGWQHLPQFILFPSLLDMAINREWPESKYQTFMGAFDEGINQEWPE</sequence>
<reference evidence="1 2" key="1">
    <citation type="submission" date="2016-05" db="EMBL/GenBank/DDBJ databases">
        <title>Genome sequence of Pseudomonas stutzeri 273 and identification of the exopolysaccharide biosynthesis locus.</title>
        <authorList>
            <person name="Wu S."/>
            <person name="Sun C."/>
        </authorList>
    </citation>
    <scope>NUCLEOTIDE SEQUENCE [LARGE SCALE GENOMIC DNA]</scope>
    <source>
        <strain evidence="1 2">273</strain>
    </source>
</reference>
<dbReference type="RefSeq" id="WP_064481614.1">
    <property type="nucleotide sequence ID" value="NZ_CP015641.1"/>
</dbReference>
<evidence type="ECO:0000313" key="1">
    <source>
        <dbReference type="EMBL" id="ANF26041.1"/>
    </source>
</evidence>
<protein>
    <submittedName>
        <fullName evidence="1">Uncharacterized protein</fullName>
    </submittedName>
</protein>
<dbReference type="AlphaFoldDB" id="A0A172WRA6"/>
<dbReference type="OrthoDB" id="363206at2"/>
<accession>A0A172WRA6</accession>
<name>A0A172WRA6_STUST</name>
<evidence type="ECO:0000313" key="2">
    <source>
        <dbReference type="Proteomes" id="UP000077787"/>
    </source>
</evidence>